<accession>A0A1X6P3U3</accession>
<dbReference type="AlphaFoldDB" id="A0A1X6P3U3"/>
<keyword evidence="2" id="KW-1185">Reference proteome</keyword>
<evidence type="ECO:0000313" key="2">
    <source>
        <dbReference type="Proteomes" id="UP000218209"/>
    </source>
</evidence>
<evidence type="ECO:0000313" key="1">
    <source>
        <dbReference type="EMBL" id="OSX75446.1"/>
    </source>
</evidence>
<gene>
    <name evidence="1" type="ORF">BU14_0236s0009</name>
</gene>
<protein>
    <submittedName>
        <fullName evidence="1">Uncharacterized protein</fullName>
    </submittedName>
</protein>
<dbReference type="GO" id="GO:0006281">
    <property type="term" value="P:DNA repair"/>
    <property type="evidence" value="ECO:0007669"/>
    <property type="project" value="UniProtKB-ARBA"/>
</dbReference>
<dbReference type="Proteomes" id="UP000218209">
    <property type="component" value="Unassembled WGS sequence"/>
</dbReference>
<sequence length="216" mass="23071">MLDQHVEHKTASDKVASVRDGRLDDQTYCVAASSRSSLICITFLATLTVSTPFFIKYTGNLEETAAYFASMARRHGRWLGSADGLTGWLSSNLATDGCVPGADGVLTHSLWESAMAEMRSSATLQQMWALQLLVIPGIGSARANTIVQGDFKVPAALAAAYRATSTPEEGKALSASLTPPPGCARIPTHVSDNMCQLFVLRDDAAVAPRQLVWRGA</sequence>
<dbReference type="Gene3D" id="1.10.150.670">
    <property type="entry name" value="Crossover junction endonuclease EME1, DNA-binding domain"/>
    <property type="match status" value="1"/>
</dbReference>
<organism evidence="1 2">
    <name type="scientific">Porphyra umbilicalis</name>
    <name type="common">Purple laver</name>
    <name type="synonym">Red alga</name>
    <dbReference type="NCBI Taxonomy" id="2786"/>
    <lineage>
        <taxon>Eukaryota</taxon>
        <taxon>Rhodophyta</taxon>
        <taxon>Bangiophyceae</taxon>
        <taxon>Bangiales</taxon>
        <taxon>Bangiaceae</taxon>
        <taxon>Porphyra</taxon>
    </lineage>
</organism>
<dbReference type="InterPro" id="IPR011335">
    <property type="entry name" value="Restrct_endonuc-II-like"/>
</dbReference>
<dbReference type="Gene3D" id="3.40.50.10130">
    <property type="match status" value="1"/>
</dbReference>
<reference evidence="1 2" key="1">
    <citation type="submission" date="2017-03" db="EMBL/GenBank/DDBJ databases">
        <title>WGS assembly of Porphyra umbilicalis.</title>
        <authorList>
            <person name="Brawley S.H."/>
            <person name="Blouin N.A."/>
            <person name="Ficko-Blean E."/>
            <person name="Wheeler G.L."/>
            <person name="Lohr M."/>
            <person name="Goodson H.V."/>
            <person name="Jenkins J.W."/>
            <person name="Blaby-Haas C.E."/>
            <person name="Helliwell K.E."/>
            <person name="Chan C."/>
            <person name="Marriage T."/>
            <person name="Bhattacharya D."/>
            <person name="Klein A.S."/>
            <person name="Badis Y."/>
            <person name="Brodie J."/>
            <person name="Cao Y."/>
            <person name="Collen J."/>
            <person name="Dittami S.M."/>
            <person name="Gachon C.M."/>
            <person name="Green B.R."/>
            <person name="Karpowicz S."/>
            <person name="Kim J.W."/>
            <person name="Kudahl U."/>
            <person name="Lin S."/>
            <person name="Michel G."/>
            <person name="Mittag M."/>
            <person name="Olson B.J."/>
            <person name="Pangilinan J."/>
            <person name="Peng Y."/>
            <person name="Qiu H."/>
            <person name="Shu S."/>
            <person name="Singer J.T."/>
            <person name="Smith A.G."/>
            <person name="Sprecher B.N."/>
            <person name="Wagner V."/>
            <person name="Wang W."/>
            <person name="Wang Z.-Y."/>
            <person name="Yan J."/>
            <person name="Yarish C."/>
            <person name="Zoeuner-Riek S."/>
            <person name="Zhuang Y."/>
            <person name="Zou Y."/>
            <person name="Lindquist E.A."/>
            <person name="Grimwood J."/>
            <person name="Barry K."/>
            <person name="Rokhsar D.S."/>
            <person name="Schmutz J."/>
            <person name="Stiller J.W."/>
            <person name="Grossman A.R."/>
            <person name="Prochnik S.E."/>
        </authorList>
    </citation>
    <scope>NUCLEOTIDE SEQUENCE [LARGE SCALE GENOMIC DNA]</scope>
    <source>
        <strain evidence="1">4086291</strain>
    </source>
</reference>
<dbReference type="InterPro" id="IPR042530">
    <property type="entry name" value="EME1/EME2_C"/>
</dbReference>
<dbReference type="SUPFAM" id="SSF52980">
    <property type="entry name" value="Restriction endonuclease-like"/>
    <property type="match status" value="1"/>
</dbReference>
<name>A0A1X6P3U3_PORUM</name>
<dbReference type="OrthoDB" id="5963188at2759"/>
<proteinExistence type="predicted"/>
<dbReference type="EMBL" id="KV918903">
    <property type="protein sequence ID" value="OSX75446.1"/>
    <property type="molecule type" value="Genomic_DNA"/>
</dbReference>